<organism evidence="2">
    <name type="scientific">Siphoviridae sp. ctES717</name>
    <dbReference type="NCBI Taxonomy" id="2827564"/>
    <lineage>
        <taxon>Viruses</taxon>
        <taxon>Duplodnaviria</taxon>
        <taxon>Heunggongvirae</taxon>
        <taxon>Uroviricota</taxon>
        <taxon>Caudoviricetes</taxon>
    </lineage>
</organism>
<evidence type="ECO:0000256" key="1">
    <source>
        <dbReference type="SAM" id="Phobius"/>
    </source>
</evidence>
<keyword evidence="1" id="KW-1133">Transmembrane helix</keyword>
<keyword evidence="1" id="KW-0812">Transmembrane</keyword>
<feature type="transmembrane region" description="Helical" evidence="1">
    <location>
        <begin position="12"/>
        <end position="38"/>
    </location>
</feature>
<dbReference type="EMBL" id="BK057795">
    <property type="protein sequence ID" value="DAE92246.1"/>
    <property type="molecule type" value="Genomic_DNA"/>
</dbReference>
<name>A0A8S5RS09_9CAUD</name>
<protein>
    <recommendedName>
        <fullName evidence="3">DUF4044 domain-containing protein</fullName>
    </recommendedName>
</protein>
<accession>A0A8S5RS09</accession>
<proteinExistence type="predicted"/>
<evidence type="ECO:0008006" key="3">
    <source>
        <dbReference type="Google" id="ProtNLM"/>
    </source>
</evidence>
<sequence>MAKKKKRDIGKIATRVIAAILALMFVISIVATLIYQLVG</sequence>
<keyword evidence="1" id="KW-0472">Membrane</keyword>
<reference evidence="2" key="1">
    <citation type="journal article" date="2021" name="Proc. Natl. Acad. Sci. U.S.A.">
        <title>A Catalog of Tens of Thousands of Viruses from Human Metagenomes Reveals Hidden Associations with Chronic Diseases.</title>
        <authorList>
            <person name="Tisza M.J."/>
            <person name="Buck C.B."/>
        </authorList>
    </citation>
    <scope>NUCLEOTIDE SEQUENCE</scope>
    <source>
        <strain evidence="2">CtES717</strain>
    </source>
</reference>
<evidence type="ECO:0000313" key="2">
    <source>
        <dbReference type="EMBL" id="DAE92246.1"/>
    </source>
</evidence>